<proteinExistence type="predicted"/>
<dbReference type="KEGG" id="vta:A0558"/>
<dbReference type="RefSeq" id="WP_102521372.1">
    <property type="nucleotide sequence ID" value="NZ_LT960611.1"/>
</dbReference>
<accession>A0A2N8Z9H4</accession>
<dbReference type="AlphaFoldDB" id="A0A2N8Z9H4"/>
<dbReference type="Proteomes" id="UP000235828">
    <property type="component" value="Chromosome A"/>
</dbReference>
<keyword evidence="2" id="KW-1185">Reference proteome</keyword>
<evidence type="ECO:0000313" key="1">
    <source>
        <dbReference type="EMBL" id="SON48537.1"/>
    </source>
</evidence>
<evidence type="ECO:0000313" key="2">
    <source>
        <dbReference type="Proteomes" id="UP000235828"/>
    </source>
</evidence>
<organism evidence="1 2">
    <name type="scientific">Vibrio tapetis subsp. tapetis</name>
    <dbReference type="NCBI Taxonomy" id="1671868"/>
    <lineage>
        <taxon>Bacteria</taxon>
        <taxon>Pseudomonadati</taxon>
        <taxon>Pseudomonadota</taxon>
        <taxon>Gammaproteobacteria</taxon>
        <taxon>Vibrionales</taxon>
        <taxon>Vibrionaceae</taxon>
        <taxon>Vibrio</taxon>
    </lineage>
</organism>
<reference evidence="1 2" key="1">
    <citation type="submission" date="2017-10" db="EMBL/GenBank/DDBJ databases">
        <authorList>
            <person name="Banno H."/>
            <person name="Chua N.-H."/>
        </authorList>
    </citation>
    <scope>NUCLEOTIDE SEQUENCE [LARGE SCALE GENOMIC DNA]</scope>
    <source>
        <strain evidence="1">Vibrio tapetis CECT4600</strain>
    </source>
</reference>
<dbReference type="OrthoDB" id="5879520at2"/>
<protein>
    <submittedName>
        <fullName evidence="1">Uncharacterized protein</fullName>
    </submittedName>
</protein>
<name>A0A2N8Z9H4_9VIBR</name>
<sequence>MSDDLNWRALSVNRDKKYEHLVKKFASPEQGKTKVFKNIKDFMVFAALVAYEADKYIPLKAEAKVSISLETYANTEHDSYIYLLALTKSPNIDALKGESLALSIKHFEAYCNAGLEIIDSWNVKHTYDDSGFEMLFDESFEHIASILDY</sequence>
<dbReference type="EMBL" id="LT960611">
    <property type="protein sequence ID" value="SON48537.1"/>
    <property type="molecule type" value="Genomic_DNA"/>
</dbReference>
<gene>
    <name evidence="1" type="ORF">VTAP4600_A0558</name>
</gene>